<keyword evidence="2" id="KW-0732">Signal</keyword>
<reference evidence="4 5" key="1">
    <citation type="submission" date="2016-10" db="EMBL/GenBank/DDBJ databases">
        <authorList>
            <person name="de Groot N.N."/>
        </authorList>
    </citation>
    <scope>NUCLEOTIDE SEQUENCE [LARGE SCALE GENOMIC DNA]</scope>
    <source>
        <strain evidence="4 5">CGMCC 1.6114</strain>
    </source>
</reference>
<dbReference type="AlphaFoldDB" id="A0A1I6VCD3"/>
<dbReference type="SUPFAM" id="SSF56954">
    <property type="entry name" value="Outer membrane efflux proteins (OEP)"/>
    <property type="match status" value="1"/>
</dbReference>
<dbReference type="PANTHER" id="PTHR30203">
    <property type="entry name" value="OUTER MEMBRANE CATION EFFLUX PROTEIN"/>
    <property type="match status" value="1"/>
</dbReference>
<accession>A0A1I6VCD3</accession>
<dbReference type="Gene3D" id="1.20.1600.10">
    <property type="entry name" value="Outer membrane efflux proteins (OEP)"/>
    <property type="match status" value="1"/>
</dbReference>
<protein>
    <submittedName>
        <fullName evidence="4">Efflux transporter, outer membrane factor (OMF) lipoprotein, NodT family</fullName>
    </submittedName>
</protein>
<dbReference type="PROSITE" id="PS51257">
    <property type="entry name" value="PROKAR_LIPOPROTEIN"/>
    <property type="match status" value="1"/>
</dbReference>
<gene>
    <name evidence="4" type="ORF">SAMN04487906_2970</name>
</gene>
<evidence type="ECO:0000256" key="2">
    <source>
        <dbReference type="RuleBase" id="RU362097"/>
    </source>
</evidence>
<keyword evidence="3" id="KW-0175">Coiled coil</keyword>
<dbReference type="PANTHER" id="PTHR30203:SF30">
    <property type="entry name" value="OUTER MEMBRANE PROTEIN-RELATED"/>
    <property type="match status" value="1"/>
</dbReference>
<feature type="signal peptide" evidence="2">
    <location>
        <begin position="1"/>
        <end position="25"/>
    </location>
</feature>
<comment type="subcellular location">
    <subcellularLocation>
        <location evidence="2">Cell membrane</location>
        <topology evidence="2">Lipid-anchor</topology>
    </subcellularLocation>
</comment>
<feature type="coiled-coil region" evidence="3">
    <location>
        <begin position="400"/>
        <end position="427"/>
    </location>
</feature>
<dbReference type="GO" id="GO:0005886">
    <property type="term" value="C:plasma membrane"/>
    <property type="evidence" value="ECO:0007669"/>
    <property type="project" value="UniProtKB-SubCell"/>
</dbReference>
<dbReference type="Gene3D" id="2.20.200.10">
    <property type="entry name" value="Outer membrane efflux proteins (OEP)"/>
    <property type="match status" value="1"/>
</dbReference>
<evidence type="ECO:0000313" key="5">
    <source>
        <dbReference type="Proteomes" id="UP000183209"/>
    </source>
</evidence>
<evidence type="ECO:0000256" key="3">
    <source>
        <dbReference type="SAM" id="Coils"/>
    </source>
</evidence>
<dbReference type="Pfam" id="PF02321">
    <property type="entry name" value="OEP"/>
    <property type="match status" value="2"/>
</dbReference>
<dbReference type="OrthoDB" id="9770517at2"/>
<keyword evidence="2" id="KW-0564">Palmitate</keyword>
<feature type="chain" id="PRO_5010000095" evidence="2">
    <location>
        <begin position="26"/>
        <end position="482"/>
    </location>
</feature>
<sequence length="482" mass="54679">MTNKINMLHLKRISFLGVLILTAFYSCVPTLETVDEDKAVPEQYRNEQQDTVNTAALQWNEYFKDEHLKNLIDIALENNQELNIILQEVKISKSEIKEKKGEYLPFIDFKAGAGVDKVARYTSRGASEATTDIRPGEEMPEPLPDYFAGLHAKWELDIWKKLRNAKKAAVLRYLGSVEGKNFMVTTLIAEIANSYYELLALDNQLEIVNRNVDIQTNALKIVKLQKKAAKATELAVRKFEAEVLNTRSLQYAIQQKIVETENKINFLVGRYPQAIERDASDFMDMKPHGIESGIPSQLLQNRPDIREAEYELAASKLDVKVAKARFYPSFDITVGLGFQAFDTAYLLETPESLLYNLAGDLTAPLINRNAIKAAYMSANAKQIQAVYNYEQTILNAYVEVANQLSNIDNLKQQYDLKTKEVDALNESIRISNVLFKSARADYMEVLLTQRDALESKFELVETKMQQITAMVNVYQALGGGWN</sequence>
<name>A0A1I6VCD3_9FLAO</name>
<keyword evidence="2" id="KW-0812">Transmembrane</keyword>
<evidence type="ECO:0000256" key="1">
    <source>
        <dbReference type="ARBA" id="ARBA00007613"/>
    </source>
</evidence>
<keyword evidence="2" id="KW-1134">Transmembrane beta strand</keyword>
<organism evidence="4 5">
    <name type="scientific">Zhouia amylolytica</name>
    <dbReference type="NCBI Taxonomy" id="376730"/>
    <lineage>
        <taxon>Bacteria</taxon>
        <taxon>Pseudomonadati</taxon>
        <taxon>Bacteroidota</taxon>
        <taxon>Flavobacteriia</taxon>
        <taxon>Flavobacteriales</taxon>
        <taxon>Flavobacteriaceae</taxon>
        <taxon>Zhouia</taxon>
    </lineage>
</organism>
<comment type="similarity">
    <text evidence="1 2">Belongs to the outer membrane factor (OMF) (TC 1.B.17) family.</text>
</comment>
<dbReference type="NCBIfam" id="TIGR01845">
    <property type="entry name" value="outer_NodT"/>
    <property type="match status" value="1"/>
</dbReference>
<keyword evidence="2" id="KW-0472">Membrane</keyword>
<dbReference type="InterPro" id="IPR003423">
    <property type="entry name" value="OMP_efflux"/>
</dbReference>
<dbReference type="EMBL" id="FPAG01000009">
    <property type="protein sequence ID" value="SFT11174.1"/>
    <property type="molecule type" value="Genomic_DNA"/>
</dbReference>
<dbReference type="GO" id="GO:0015562">
    <property type="term" value="F:efflux transmembrane transporter activity"/>
    <property type="evidence" value="ECO:0007669"/>
    <property type="project" value="InterPro"/>
</dbReference>
<proteinExistence type="inferred from homology"/>
<dbReference type="Proteomes" id="UP000183209">
    <property type="component" value="Unassembled WGS sequence"/>
</dbReference>
<dbReference type="InterPro" id="IPR010131">
    <property type="entry name" value="MdtP/NodT-like"/>
</dbReference>
<keyword evidence="2 4" id="KW-0449">Lipoprotein</keyword>
<evidence type="ECO:0000313" key="4">
    <source>
        <dbReference type="EMBL" id="SFT11174.1"/>
    </source>
</evidence>